<dbReference type="InterPro" id="IPR052934">
    <property type="entry name" value="Methyl-DNA_Rec/Restrict_Enz"/>
</dbReference>
<dbReference type="PANTHER" id="PTHR37291">
    <property type="entry name" value="5-METHYLCYTOSINE-SPECIFIC RESTRICTION ENZYME B"/>
    <property type="match status" value="1"/>
</dbReference>
<dbReference type="InterPro" id="IPR027417">
    <property type="entry name" value="P-loop_NTPase"/>
</dbReference>
<dbReference type="Pfam" id="PF07728">
    <property type="entry name" value="AAA_5"/>
    <property type="match status" value="1"/>
</dbReference>
<dbReference type="Gene3D" id="3.40.50.300">
    <property type="entry name" value="P-loop containing nucleotide triphosphate hydrolases"/>
    <property type="match status" value="1"/>
</dbReference>
<proteinExistence type="predicted"/>
<dbReference type="AlphaFoldDB" id="A0A177KUQ7"/>
<dbReference type="GO" id="GO:0016887">
    <property type="term" value="F:ATP hydrolysis activity"/>
    <property type="evidence" value="ECO:0007669"/>
    <property type="project" value="InterPro"/>
</dbReference>
<evidence type="ECO:0000259" key="1">
    <source>
        <dbReference type="Pfam" id="PF07728"/>
    </source>
</evidence>
<protein>
    <recommendedName>
        <fullName evidence="1">ATPase dynein-related AAA domain-containing protein</fullName>
    </recommendedName>
</protein>
<dbReference type="RefSeq" id="WP_018393127.1">
    <property type="nucleotide sequence ID" value="NZ_LQWZ01000015.1"/>
</dbReference>
<feature type="domain" description="ATPase dynein-related AAA" evidence="1">
    <location>
        <begin position="2"/>
        <end position="74"/>
    </location>
</feature>
<dbReference type="InterPro" id="IPR011704">
    <property type="entry name" value="ATPase_dyneun-rel_AAA"/>
</dbReference>
<dbReference type="GO" id="GO:0005524">
    <property type="term" value="F:ATP binding"/>
    <property type="evidence" value="ECO:0007669"/>
    <property type="project" value="InterPro"/>
</dbReference>
<evidence type="ECO:0000313" key="2">
    <source>
        <dbReference type="EMBL" id="OAH57080.1"/>
    </source>
</evidence>
<organism evidence="2 3">
    <name type="scientific">Domibacillus aminovorans</name>
    <dbReference type="NCBI Taxonomy" id="29332"/>
    <lineage>
        <taxon>Bacteria</taxon>
        <taxon>Bacillati</taxon>
        <taxon>Bacillota</taxon>
        <taxon>Bacilli</taxon>
        <taxon>Bacillales</taxon>
        <taxon>Bacillaceae</taxon>
        <taxon>Domibacillus</taxon>
    </lineage>
</organism>
<comment type="caution">
    <text evidence="2">The sequence shown here is derived from an EMBL/GenBank/DDBJ whole genome shotgun (WGS) entry which is preliminary data.</text>
</comment>
<name>A0A177KUQ7_9BACI</name>
<sequence>MIIDEINRGNLSKIFGELMMLIEADKRSKKFAVKLAYSEGEETFYIPKNLYLIGTMNTADRSLAMVDYALRRRFSFINVEPAFHTTQFNDYLISKGISQGFIDRIVTGISEINQEIISDTVNLGEGFEIGHSYFCPTIEKVEDEQKWFERII</sequence>
<reference evidence="2 3" key="1">
    <citation type="submission" date="2016-01" db="EMBL/GenBank/DDBJ databases">
        <title>Investigation of taxonomic status of Bacillus aminovorans.</title>
        <authorList>
            <person name="Verma A."/>
            <person name="Pal Y."/>
            <person name="Krishnamurthi S."/>
        </authorList>
    </citation>
    <scope>NUCLEOTIDE SEQUENCE [LARGE SCALE GENOMIC DNA]</scope>
    <source>
        <strain evidence="2 3">DSM 4337</strain>
    </source>
</reference>
<accession>A0A177KUQ7</accession>
<gene>
    <name evidence="2" type="ORF">AWH48_19320</name>
</gene>
<evidence type="ECO:0000313" key="3">
    <source>
        <dbReference type="Proteomes" id="UP000077271"/>
    </source>
</evidence>
<dbReference type="Proteomes" id="UP000077271">
    <property type="component" value="Unassembled WGS sequence"/>
</dbReference>
<dbReference type="EMBL" id="LQWZ01000015">
    <property type="protein sequence ID" value="OAH57080.1"/>
    <property type="molecule type" value="Genomic_DNA"/>
</dbReference>
<dbReference type="PANTHER" id="PTHR37291:SF1">
    <property type="entry name" value="TYPE IV METHYL-DIRECTED RESTRICTION ENZYME ECOKMCRB SUBUNIT"/>
    <property type="match status" value="1"/>
</dbReference>